<proteinExistence type="predicted"/>
<gene>
    <name evidence="2" type="ORF">CSSPJE1EN2_LOCUS19497</name>
</gene>
<organism evidence="2 3">
    <name type="scientific">Sphagnum jensenii</name>
    <dbReference type="NCBI Taxonomy" id="128206"/>
    <lineage>
        <taxon>Eukaryota</taxon>
        <taxon>Viridiplantae</taxon>
        <taxon>Streptophyta</taxon>
        <taxon>Embryophyta</taxon>
        <taxon>Bryophyta</taxon>
        <taxon>Sphagnophytina</taxon>
        <taxon>Sphagnopsida</taxon>
        <taxon>Sphagnales</taxon>
        <taxon>Sphagnaceae</taxon>
        <taxon>Sphagnum</taxon>
    </lineage>
</organism>
<evidence type="ECO:0000313" key="2">
    <source>
        <dbReference type="EMBL" id="CAK9877672.1"/>
    </source>
</evidence>
<name>A0ABP1BNT5_9BRYO</name>
<keyword evidence="3" id="KW-1185">Reference proteome</keyword>
<sequence>MENSRKRKTDILLECRSSTPEFAVHRAKFEGLAGALILFLSLMSLAAYRRCDALCLMIAFSLPCSVVLHSWASLFCAFFLCLVSFYEFWGFFCRDLMNLLEGNVSHQRVVSPRSD</sequence>
<evidence type="ECO:0000313" key="3">
    <source>
        <dbReference type="Proteomes" id="UP001497522"/>
    </source>
</evidence>
<dbReference type="Proteomes" id="UP001497522">
    <property type="component" value="Chromosome 6"/>
</dbReference>
<keyword evidence="1" id="KW-0812">Transmembrane</keyword>
<evidence type="ECO:0000256" key="1">
    <source>
        <dbReference type="SAM" id="Phobius"/>
    </source>
</evidence>
<accession>A0ABP1BNT5</accession>
<feature type="transmembrane region" description="Helical" evidence="1">
    <location>
        <begin position="68"/>
        <end position="89"/>
    </location>
</feature>
<reference evidence="2" key="1">
    <citation type="submission" date="2024-03" db="EMBL/GenBank/DDBJ databases">
        <authorList>
            <consortium name="ELIXIR-Norway"/>
            <consortium name="Elixir Norway"/>
        </authorList>
    </citation>
    <scope>NUCLEOTIDE SEQUENCE</scope>
</reference>
<protein>
    <submittedName>
        <fullName evidence="2">Uncharacterized protein</fullName>
    </submittedName>
</protein>
<keyword evidence="1" id="KW-1133">Transmembrane helix</keyword>
<keyword evidence="1" id="KW-0472">Membrane</keyword>
<dbReference type="EMBL" id="OZ023707">
    <property type="protein sequence ID" value="CAK9877672.1"/>
    <property type="molecule type" value="Genomic_DNA"/>
</dbReference>
<feature type="transmembrane region" description="Helical" evidence="1">
    <location>
        <begin position="29"/>
        <end position="48"/>
    </location>
</feature>